<evidence type="ECO:0000313" key="2">
    <source>
        <dbReference type="EMBL" id="SVC39239.1"/>
    </source>
</evidence>
<dbReference type="Gene3D" id="1.10.275.10">
    <property type="entry name" value="Fumarase/aspartase (N-terminal domain)"/>
    <property type="match status" value="1"/>
</dbReference>
<dbReference type="PRINTS" id="PR00145">
    <property type="entry name" value="ARGSUCLYASE"/>
</dbReference>
<dbReference type="SUPFAM" id="SSF48557">
    <property type="entry name" value="L-aspartase-like"/>
    <property type="match status" value="1"/>
</dbReference>
<dbReference type="InterPro" id="IPR022761">
    <property type="entry name" value="Fumarate_lyase_N"/>
</dbReference>
<evidence type="ECO:0000259" key="1">
    <source>
        <dbReference type="Pfam" id="PF00206"/>
    </source>
</evidence>
<dbReference type="InterPro" id="IPR009049">
    <property type="entry name" value="Argininosuccinate_lyase"/>
</dbReference>
<reference evidence="2" key="1">
    <citation type="submission" date="2018-05" db="EMBL/GenBank/DDBJ databases">
        <authorList>
            <person name="Lanie J.A."/>
            <person name="Ng W.-L."/>
            <person name="Kazmierczak K.M."/>
            <person name="Andrzejewski T.M."/>
            <person name="Davidsen T.M."/>
            <person name="Wayne K.J."/>
            <person name="Tettelin H."/>
            <person name="Glass J.I."/>
            <person name="Rusch D."/>
            <person name="Podicherti R."/>
            <person name="Tsui H.-C.T."/>
            <person name="Winkler M.E."/>
        </authorList>
    </citation>
    <scope>NUCLEOTIDE SEQUENCE</scope>
</reference>
<name>A0A382LRA5_9ZZZZ</name>
<dbReference type="EMBL" id="UINC01088746">
    <property type="protein sequence ID" value="SVC39239.1"/>
    <property type="molecule type" value="Genomic_DNA"/>
</dbReference>
<dbReference type="PANTHER" id="PTHR43814:SF1">
    <property type="entry name" value="ARGININOSUCCINATE LYASE"/>
    <property type="match status" value="1"/>
</dbReference>
<gene>
    <name evidence="2" type="ORF">METZ01_LOCUS292093</name>
</gene>
<protein>
    <recommendedName>
        <fullName evidence="1">Fumarate lyase N-terminal domain-containing protein</fullName>
    </recommendedName>
</protein>
<dbReference type="GO" id="GO:0042450">
    <property type="term" value="P:L-arginine biosynthetic process via ornithine"/>
    <property type="evidence" value="ECO:0007669"/>
    <property type="project" value="InterPro"/>
</dbReference>
<dbReference type="InterPro" id="IPR000362">
    <property type="entry name" value="Fumarate_lyase_fam"/>
</dbReference>
<dbReference type="Gene3D" id="1.20.200.10">
    <property type="entry name" value="Fumarase/aspartase (Central domain)"/>
    <property type="match status" value="1"/>
</dbReference>
<dbReference type="InterPro" id="IPR008948">
    <property type="entry name" value="L-Aspartase-like"/>
</dbReference>
<feature type="domain" description="Fumarate lyase N-terminal" evidence="1">
    <location>
        <begin position="32"/>
        <end position="223"/>
    </location>
</feature>
<dbReference type="GO" id="GO:0005829">
    <property type="term" value="C:cytosol"/>
    <property type="evidence" value="ECO:0007669"/>
    <property type="project" value="TreeGrafter"/>
</dbReference>
<accession>A0A382LRA5</accession>
<dbReference type="GO" id="GO:0004056">
    <property type="term" value="F:argininosuccinate lyase activity"/>
    <property type="evidence" value="ECO:0007669"/>
    <property type="project" value="InterPro"/>
</dbReference>
<proteinExistence type="predicted"/>
<sequence length="224" mass="24015">MTDKDTTAPESAAHRQDGASLWGGRFEEGLAPEMLPFNLSLGVDSRLWREDIRGSIAWVRALGAAQVLTSDEQAALVDGLTQVAGRIESEGLSEAPEEDIHSVIERMLGEAVGVVAGKLHTGRSRNDQSSTGVRLYGMFAADRICIEILGLAQALRGLATRSIDVVMPGYTHLQQAQPIRAAHWALSHVFRLLRDVERIHAAKTSASVMPLGAGALAGCPFPID</sequence>
<organism evidence="2">
    <name type="scientific">marine metagenome</name>
    <dbReference type="NCBI Taxonomy" id="408172"/>
    <lineage>
        <taxon>unclassified sequences</taxon>
        <taxon>metagenomes</taxon>
        <taxon>ecological metagenomes</taxon>
    </lineage>
</organism>
<feature type="non-terminal residue" evidence="2">
    <location>
        <position position="224"/>
    </location>
</feature>
<dbReference type="AlphaFoldDB" id="A0A382LRA5"/>
<dbReference type="PANTHER" id="PTHR43814">
    <property type="entry name" value="ARGININOSUCCINATE LYASE"/>
    <property type="match status" value="1"/>
</dbReference>
<dbReference type="Pfam" id="PF00206">
    <property type="entry name" value="Lyase_1"/>
    <property type="match status" value="1"/>
</dbReference>
<dbReference type="InterPro" id="IPR024083">
    <property type="entry name" value="Fumarase/histidase_N"/>
</dbReference>
<dbReference type="PRINTS" id="PR00149">
    <property type="entry name" value="FUMRATELYASE"/>
</dbReference>